<organism evidence="1 2">
    <name type="scientific">Pseudomonas shahriarae</name>
    <dbReference type="NCBI Taxonomy" id="2745512"/>
    <lineage>
        <taxon>Bacteria</taxon>
        <taxon>Pseudomonadati</taxon>
        <taxon>Pseudomonadota</taxon>
        <taxon>Gammaproteobacteria</taxon>
        <taxon>Pseudomonadales</taxon>
        <taxon>Pseudomonadaceae</taxon>
        <taxon>Pseudomonas</taxon>
    </lineage>
</organism>
<dbReference type="Gene3D" id="3.90.180.10">
    <property type="entry name" value="Medium-chain alcohol dehydrogenases, catalytic domain"/>
    <property type="match status" value="1"/>
</dbReference>
<accession>A0A9X4HCP5</accession>
<reference evidence="1 2" key="1">
    <citation type="submission" date="2022-05" db="EMBL/GenBank/DDBJ databases">
        <title>Novel Pseudomonas spp. Isolated from a Rainbow Trout Aquaculture Facility.</title>
        <authorList>
            <person name="Testerman T."/>
            <person name="Graf J."/>
        </authorList>
    </citation>
    <scope>NUCLEOTIDE SEQUENCE [LARGE SCALE GENOMIC DNA]</scope>
    <source>
        <strain evidence="1 2">ID1042</strain>
    </source>
</reference>
<dbReference type="Proteomes" id="UP001148185">
    <property type="component" value="Unassembled WGS sequence"/>
</dbReference>
<name>A0A9X4HCP5_9PSED</name>
<dbReference type="SUPFAM" id="SSF51735">
    <property type="entry name" value="NAD(P)-binding Rossmann-fold domains"/>
    <property type="match status" value="1"/>
</dbReference>
<sequence>MVGGSYLQRNIDTLPVEGKLVQITFLEGSTAESNVMPIILKRLAFISSTLRARSKAEKANIAAALQADVWPLLGAGQCLPALSRCMKPPRHMH</sequence>
<evidence type="ECO:0000313" key="2">
    <source>
        <dbReference type="Proteomes" id="UP001148185"/>
    </source>
</evidence>
<proteinExistence type="predicted"/>
<protein>
    <submittedName>
        <fullName evidence="1">Uncharacterized protein</fullName>
    </submittedName>
</protein>
<dbReference type="Gene3D" id="3.40.50.720">
    <property type="entry name" value="NAD(P)-binding Rossmann-like Domain"/>
    <property type="match status" value="1"/>
</dbReference>
<dbReference type="AlphaFoldDB" id="A0A9X4HCP5"/>
<keyword evidence="2" id="KW-1185">Reference proteome</keyword>
<evidence type="ECO:0000313" key="1">
    <source>
        <dbReference type="EMBL" id="MDD1011251.1"/>
    </source>
</evidence>
<gene>
    <name evidence="1" type="ORF">M5G27_27660</name>
</gene>
<comment type="caution">
    <text evidence="1">The sequence shown here is derived from an EMBL/GenBank/DDBJ whole genome shotgun (WGS) entry which is preliminary data.</text>
</comment>
<dbReference type="EMBL" id="JAMDHA010000039">
    <property type="protein sequence ID" value="MDD1011251.1"/>
    <property type="molecule type" value="Genomic_DNA"/>
</dbReference>
<dbReference type="InterPro" id="IPR036291">
    <property type="entry name" value="NAD(P)-bd_dom_sf"/>
</dbReference>